<dbReference type="RefSeq" id="WP_377772412.1">
    <property type="nucleotide sequence ID" value="NZ_JBHUHO010000030.1"/>
</dbReference>
<dbReference type="InterPro" id="IPR024411">
    <property type="entry name" value="Tail_terminator_phage"/>
</dbReference>
<comment type="caution">
    <text evidence="1">The sequence shown here is derived from an EMBL/GenBank/DDBJ whole genome shotgun (WGS) entry which is preliminary data.</text>
</comment>
<evidence type="ECO:0000313" key="2">
    <source>
        <dbReference type="Proteomes" id="UP001597362"/>
    </source>
</evidence>
<reference evidence="2" key="1">
    <citation type="journal article" date="2019" name="Int. J. Syst. Evol. Microbiol.">
        <title>The Global Catalogue of Microorganisms (GCM) 10K type strain sequencing project: providing services to taxonomists for standard genome sequencing and annotation.</title>
        <authorList>
            <consortium name="The Broad Institute Genomics Platform"/>
            <consortium name="The Broad Institute Genome Sequencing Center for Infectious Disease"/>
            <person name="Wu L."/>
            <person name="Ma J."/>
        </authorList>
    </citation>
    <scope>NUCLEOTIDE SEQUENCE [LARGE SCALE GENOMIC DNA]</scope>
    <source>
        <strain evidence="2">GH52</strain>
    </source>
</reference>
<protein>
    <submittedName>
        <fullName evidence="1">Minor capsid protein</fullName>
    </submittedName>
</protein>
<dbReference type="Proteomes" id="UP001597362">
    <property type="component" value="Unassembled WGS sequence"/>
</dbReference>
<accession>A0ABW4YLE4</accession>
<keyword evidence="2" id="KW-1185">Reference proteome</keyword>
<organism evidence="1 2">
    <name type="scientific">Paenibacillus yanchengensis</name>
    <dbReference type="NCBI Taxonomy" id="2035833"/>
    <lineage>
        <taxon>Bacteria</taxon>
        <taxon>Bacillati</taxon>
        <taxon>Bacillota</taxon>
        <taxon>Bacilli</taxon>
        <taxon>Bacillales</taxon>
        <taxon>Paenibacillaceae</taxon>
        <taxon>Paenibacillus</taxon>
    </lineage>
</organism>
<name>A0ABW4YLE4_9BACL</name>
<dbReference type="Pfam" id="PF12691">
    <property type="entry name" value="Phage_tail_terminator_6"/>
    <property type="match status" value="1"/>
</dbReference>
<evidence type="ECO:0000313" key="1">
    <source>
        <dbReference type="EMBL" id="MFD2116342.1"/>
    </source>
</evidence>
<sequence>MLSEDLINYLALSGFNVYPDEGFIPADLPETKLPCLFVFASGGYAPHDYIPRDSPTYQVIVMGKSYKANPANKAAAEEEAKHLIDLLHRKHNYTAGTAYVWSSRAMQSNPIALGLDEKDRPMYSTNFIFSVKGA</sequence>
<dbReference type="EMBL" id="JBHUHO010000030">
    <property type="protein sequence ID" value="MFD2116342.1"/>
    <property type="molecule type" value="Genomic_DNA"/>
</dbReference>
<proteinExistence type="predicted"/>
<gene>
    <name evidence="1" type="ORF">ACFSJH_11480</name>
</gene>